<comment type="caution">
    <text evidence="1">The sequence shown here is derived from an EMBL/GenBank/DDBJ whole genome shotgun (WGS) entry which is preliminary data.</text>
</comment>
<gene>
    <name evidence="1" type="ORF">NGF19_14420</name>
</gene>
<dbReference type="PANTHER" id="PTHR34613:SF1">
    <property type="entry name" value="SLL6017 PROTEIN"/>
    <property type="match status" value="1"/>
</dbReference>
<proteinExistence type="predicted"/>
<accession>A0ABT0ZEI4</accession>
<sequence>MKGLEVSDPEAATRYVELTAQGLGEKTRAIEIWRQLVAIDTSFFVSALSEEIRDQGRAEGRTEGRSEAGAAGVLRILDLRSVPLTDADRERVTSCKDLDTLARWFDRAITAESAAEVFADDGSGDAEN</sequence>
<name>A0ABT0ZEI4_9ACTN</name>
<evidence type="ECO:0008006" key="3">
    <source>
        <dbReference type="Google" id="ProtNLM"/>
    </source>
</evidence>
<evidence type="ECO:0000313" key="2">
    <source>
        <dbReference type="Proteomes" id="UP001523219"/>
    </source>
</evidence>
<dbReference type="Proteomes" id="UP001523219">
    <property type="component" value="Unassembled WGS sequence"/>
</dbReference>
<evidence type="ECO:0000313" key="1">
    <source>
        <dbReference type="EMBL" id="MCN9241971.1"/>
    </source>
</evidence>
<keyword evidence="2" id="KW-1185">Reference proteome</keyword>
<protein>
    <recommendedName>
        <fullName evidence="3">DUF4351 domain-containing protein</fullName>
    </recommendedName>
</protein>
<reference evidence="1 2" key="1">
    <citation type="submission" date="2022-05" db="EMBL/GenBank/DDBJ databases">
        <title>Streptomyces sp. nov. RY43-2 isolated from soil of a peat swamp forest.</title>
        <authorList>
            <person name="Kanchanasin P."/>
            <person name="Tanasupawat S."/>
            <person name="Phongsopitanun W."/>
        </authorList>
    </citation>
    <scope>NUCLEOTIDE SEQUENCE [LARGE SCALE GENOMIC DNA]</scope>
    <source>
        <strain evidence="1 2">RY43-2</strain>
    </source>
</reference>
<dbReference type="RefSeq" id="WP_252425273.1">
    <property type="nucleotide sequence ID" value="NZ_JAMWMR010000010.1"/>
</dbReference>
<dbReference type="EMBL" id="JAMWMR010000010">
    <property type="protein sequence ID" value="MCN9241971.1"/>
    <property type="molecule type" value="Genomic_DNA"/>
</dbReference>
<dbReference type="PANTHER" id="PTHR34613">
    <property type="entry name" value="SLL0800 PROTEIN"/>
    <property type="match status" value="1"/>
</dbReference>
<organism evidence="1 2">
    <name type="scientific">Streptomyces macrolidinus</name>
    <dbReference type="NCBI Taxonomy" id="2952607"/>
    <lineage>
        <taxon>Bacteria</taxon>
        <taxon>Bacillati</taxon>
        <taxon>Actinomycetota</taxon>
        <taxon>Actinomycetes</taxon>
        <taxon>Kitasatosporales</taxon>
        <taxon>Streptomycetaceae</taxon>
        <taxon>Streptomyces</taxon>
    </lineage>
</organism>